<dbReference type="InterPro" id="IPR002502">
    <property type="entry name" value="Amidase_domain"/>
</dbReference>
<evidence type="ECO:0000256" key="1">
    <source>
        <dbReference type="SAM" id="MobiDB-lite"/>
    </source>
</evidence>
<dbReference type="SUPFAM" id="SSF55846">
    <property type="entry name" value="N-acetylmuramoyl-L-alanine amidase-like"/>
    <property type="match status" value="1"/>
</dbReference>
<dbReference type="Pfam" id="PF01510">
    <property type="entry name" value="Amidase_2"/>
    <property type="match status" value="1"/>
</dbReference>
<dbReference type="InterPro" id="IPR036505">
    <property type="entry name" value="Amidase/PGRP_sf"/>
</dbReference>
<sequence length="341" mass="37203">MSMVTITGSAGAVTARLKLNVRRDAPSSASPRTRQIEAGQRFGVIGQANGQNVQGVALWYALGGNEFVWAGACDNFVAGPDPDADADGDRPSRAELGDYSPPNFETATGIRHKVQGKRPNGLEGMIVHFDAYRIRAAGNGAENSDSRSLDTLRGGQDNGFHYGIISRTGRVWLPEGFDWGDWGYHAGPSLCPVTQRTGVSQFYVGFEMNNPGKLFATADPGVFCPWFNVVVDKDKNPVLDSKGRATRRSATDEWYTSDQVRRASGGNIHDGWYLPYSHAQRETLTNIALYLAKRFSSFSLDRVLGHDEVAPTRKNDPGGALADPDQVMTMAEFRADLKSRL</sequence>
<feature type="compositionally biased region" description="Basic and acidic residues" evidence="1">
    <location>
        <begin position="87"/>
        <end position="96"/>
    </location>
</feature>
<feature type="domain" description="N-acetylmuramoyl-L-alanine amidase" evidence="2">
    <location>
        <begin position="143"/>
        <end position="318"/>
    </location>
</feature>
<keyword evidence="4" id="KW-1185">Reference proteome</keyword>
<organism evidence="3 4">
    <name type="scientific">Caulobacter ginsengisoli</name>
    <dbReference type="NCBI Taxonomy" id="400775"/>
    <lineage>
        <taxon>Bacteria</taxon>
        <taxon>Pseudomonadati</taxon>
        <taxon>Pseudomonadota</taxon>
        <taxon>Alphaproteobacteria</taxon>
        <taxon>Caulobacterales</taxon>
        <taxon>Caulobacteraceae</taxon>
        <taxon>Caulobacter</taxon>
    </lineage>
</organism>
<reference evidence="3 4" key="1">
    <citation type="submission" date="2023-07" db="EMBL/GenBank/DDBJ databases">
        <title>Genomic Encyclopedia of Type Strains, Phase IV (KMG-IV): sequencing the most valuable type-strain genomes for metagenomic binning, comparative biology and taxonomic classification.</title>
        <authorList>
            <person name="Goeker M."/>
        </authorList>
    </citation>
    <scope>NUCLEOTIDE SEQUENCE [LARGE SCALE GENOMIC DNA]</scope>
    <source>
        <strain evidence="3 4">DSM 18695</strain>
    </source>
</reference>
<protein>
    <recommendedName>
        <fullName evidence="2">N-acetylmuramoyl-L-alanine amidase domain-containing protein</fullName>
    </recommendedName>
</protein>
<comment type="caution">
    <text evidence="3">The sequence shown here is derived from an EMBL/GenBank/DDBJ whole genome shotgun (WGS) entry which is preliminary data.</text>
</comment>
<feature type="region of interest" description="Disordered" evidence="1">
    <location>
        <begin position="80"/>
        <end position="106"/>
    </location>
</feature>
<gene>
    <name evidence="3" type="ORF">QO010_000551</name>
</gene>
<dbReference type="Proteomes" id="UP001228905">
    <property type="component" value="Unassembled WGS sequence"/>
</dbReference>
<evidence type="ECO:0000313" key="3">
    <source>
        <dbReference type="EMBL" id="MDQ0462803.1"/>
    </source>
</evidence>
<accession>A0ABU0ILA6</accession>
<dbReference type="Gene3D" id="3.40.80.10">
    <property type="entry name" value="Peptidoglycan recognition protein-like"/>
    <property type="match status" value="1"/>
</dbReference>
<proteinExistence type="predicted"/>
<evidence type="ECO:0000259" key="2">
    <source>
        <dbReference type="Pfam" id="PF01510"/>
    </source>
</evidence>
<dbReference type="EMBL" id="JAUSVS010000001">
    <property type="protein sequence ID" value="MDQ0462803.1"/>
    <property type="molecule type" value="Genomic_DNA"/>
</dbReference>
<name>A0ABU0ILA6_9CAUL</name>
<evidence type="ECO:0000313" key="4">
    <source>
        <dbReference type="Proteomes" id="UP001228905"/>
    </source>
</evidence>